<evidence type="ECO:0000313" key="2">
    <source>
        <dbReference type="EMBL" id="KKL06512.1"/>
    </source>
</evidence>
<organism evidence="2">
    <name type="scientific">marine sediment metagenome</name>
    <dbReference type="NCBI Taxonomy" id="412755"/>
    <lineage>
        <taxon>unclassified sequences</taxon>
        <taxon>metagenomes</taxon>
        <taxon>ecological metagenomes</taxon>
    </lineage>
</organism>
<evidence type="ECO:0000256" key="1">
    <source>
        <dbReference type="SAM" id="Phobius"/>
    </source>
</evidence>
<protein>
    <submittedName>
        <fullName evidence="2">Uncharacterized protein</fullName>
    </submittedName>
</protein>
<accession>A0A0F9AYB6</accession>
<name>A0A0F9AYB6_9ZZZZ</name>
<gene>
    <name evidence="2" type="ORF">LCGC14_2595280</name>
</gene>
<keyword evidence="1" id="KW-0472">Membrane</keyword>
<keyword evidence="1" id="KW-1133">Transmembrane helix</keyword>
<proteinExistence type="predicted"/>
<keyword evidence="1" id="KW-0812">Transmembrane</keyword>
<dbReference type="EMBL" id="LAZR01043672">
    <property type="protein sequence ID" value="KKL06512.1"/>
    <property type="molecule type" value="Genomic_DNA"/>
</dbReference>
<sequence length="137" mass="15581">MKRWIIRILMLSIILLLVIGFVQVANAYEPMTESEVENYLGSITLEELFDFVIKYDLVEHTVPEVSGGDFIILLSGRDVYIEYQNKMKVKIGHLEYNLEMENKVYEGFVPREGRLKTIGISSGVGALVGIILMLLIL</sequence>
<feature type="transmembrane region" description="Helical" evidence="1">
    <location>
        <begin position="118"/>
        <end position="136"/>
    </location>
</feature>
<reference evidence="2" key="1">
    <citation type="journal article" date="2015" name="Nature">
        <title>Complex archaea that bridge the gap between prokaryotes and eukaryotes.</title>
        <authorList>
            <person name="Spang A."/>
            <person name="Saw J.H."/>
            <person name="Jorgensen S.L."/>
            <person name="Zaremba-Niedzwiedzka K."/>
            <person name="Martijn J."/>
            <person name="Lind A.E."/>
            <person name="van Eijk R."/>
            <person name="Schleper C."/>
            <person name="Guy L."/>
            <person name="Ettema T.J."/>
        </authorList>
    </citation>
    <scope>NUCLEOTIDE SEQUENCE</scope>
</reference>
<dbReference type="AlphaFoldDB" id="A0A0F9AYB6"/>
<comment type="caution">
    <text evidence="2">The sequence shown here is derived from an EMBL/GenBank/DDBJ whole genome shotgun (WGS) entry which is preliminary data.</text>
</comment>